<dbReference type="RefSeq" id="WP_105804975.1">
    <property type="nucleotide sequence ID" value="NZ_MWZD01000016.1"/>
</dbReference>
<evidence type="ECO:0000313" key="3">
    <source>
        <dbReference type="EMBL" id="PRI11429.1"/>
    </source>
</evidence>
<feature type="signal peptide" evidence="1">
    <location>
        <begin position="1"/>
        <end position="37"/>
    </location>
</feature>
<evidence type="ECO:0000256" key="1">
    <source>
        <dbReference type="SAM" id="SignalP"/>
    </source>
</evidence>
<dbReference type="Proteomes" id="UP000238650">
    <property type="component" value="Unassembled WGS sequence"/>
</dbReference>
<dbReference type="Gene3D" id="3.40.190.10">
    <property type="entry name" value="Periplasmic binding protein-like II"/>
    <property type="match status" value="1"/>
</dbReference>
<sequence>MLHRTAHDAPPARRLRPVHAVAALAAAALLLAGCASSDPLASPEGSETSEGAAGEPIVIGSQDYYSNEIIAEIYAQALEAGDYAVDRQFRIGQREVYLPEIEAGTIDLFPEYTGNLLQYWEPGTEARLSDEVYDALREATPEGLQVLDQSPATDQDSYAVTREFAETWDLTTIEDLAKVTEPLTLGANSEGESRPYGPEGLAKSYGIEGLGFTPIEDGGGPLTVKALKDGSIQLAIIYTADPSLRANDLVTLKDTKGIFLASHLVPLASDGLDAGAAEIVNGVSAAMSAEDLLALNARSVDEQLSAEQIAGDWLEEQGLA</sequence>
<dbReference type="CDD" id="cd13606">
    <property type="entry name" value="PBP2_ProX_like"/>
    <property type="match status" value="1"/>
</dbReference>
<dbReference type="PROSITE" id="PS51257">
    <property type="entry name" value="PROKAR_LIPOPROTEIN"/>
    <property type="match status" value="1"/>
</dbReference>
<dbReference type="GO" id="GO:0022857">
    <property type="term" value="F:transmembrane transporter activity"/>
    <property type="evidence" value="ECO:0007669"/>
    <property type="project" value="InterPro"/>
</dbReference>
<proteinExistence type="predicted"/>
<dbReference type="SUPFAM" id="SSF53850">
    <property type="entry name" value="Periplasmic binding protein-like II"/>
    <property type="match status" value="1"/>
</dbReference>
<keyword evidence="4" id="KW-1185">Reference proteome</keyword>
<dbReference type="Pfam" id="PF04069">
    <property type="entry name" value="OpuAC"/>
    <property type="match status" value="1"/>
</dbReference>
<dbReference type="Gene3D" id="3.40.190.120">
    <property type="entry name" value="Osmoprotection protein (prox), domain 2"/>
    <property type="match status" value="1"/>
</dbReference>
<dbReference type="GO" id="GO:0043190">
    <property type="term" value="C:ATP-binding cassette (ABC) transporter complex"/>
    <property type="evidence" value="ECO:0007669"/>
    <property type="project" value="InterPro"/>
</dbReference>
<gene>
    <name evidence="3" type="ORF">B4915_06205</name>
</gene>
<dbReference type="InterPro" id="IPR007210">
    <property type="entry name" value="ABC_Gly_betaine_transp_sub-bd"/>
</dbReference>
<accession>A0A2S9QPB5</accession>
<feature type="chain" id="PRO_5015778255" evidence="1">
    <location>
        <begin position="38"/>
        <end position="320"/>
    </location>
</feature>
<dbReference type="EMBL" id="MWZD01000016">
    <property type="protein sequence ID" value="PRI11429.1"/>
    <property type="molecule type" value="Genomic_DNA"/>
</dbReference>
<evidence type="ECO:0000313" key="4">
    <source>
        <dbReference type="Proteomes" id="UP000238650"/>
    </source>
</evidence>
<name>A0A2S9QPB5_9MICO</name>
<keyword evidence="1" id="KW-0732">Signal</keyword>
<dbReference type="AlphaFoldDB" id="A0A2S9QPB5"/>
<organism evidence="3 4">
    <name type="scientific">Leucobacter massiliensis</name>
    <dbReference type="NCBI Taxonomy" id="1686285"/>
    <lineage>
        <taxon>Bacteria</taxon>
        <taxon>Bacillati</taxon>
        <taxon>Actinomycetota</taxon>
        <taxon>Actinomycetes</taxon>
        <taxon>Micrococcales</taxon>
        <taxon>Microbacteriaceae</taxon>
        <taxon>Leucobacter</taxon>
    </lineage>
</organism>
<evidence type="ECO:0000259" key="2">
    <source>
        <dbReference type="Pfam" id="PF04069"/>
    </source>
</evidence>
<reference evidence="3 4" key="1">
    <citation type="journal article" date="2017" name="New Microbes New Infect">
        <title>Genome sequence of 'Leucobacter massiliensis' sp. nov. isolated from human pharynx after travel to the 2014 Hajj.</title>
        <authorList>
            <person name="Leangapichart T."/>
            <person name="Gautret P."/>
            <person name="Nguyen T.T."/>
            <person name="Armstrong N."/>
            <person name="Rolain J.M."/>
        </authorList>
    </citation>
    <scope>NUCLEOTIDE SEQUENCE [LARGE SCALE GENOMIC DNA]</scope>
    <source>
        <strain evidence="3 4">122RC15</strain>
    </source>
</reference>
<dbReference type="OrthoDB" id="9781705at2"/>
<feature type="domain" description="ABC-type glycine betaine transport system substrate-binding" evidence="2">
    <location>
        <begin position="56"/>
        <end position="316"/>
    </location>
</feature>
<comment type="caution">
    <text evidence="3">The sequence shown here is derived from an EMBL/GenBank/DDBJ whole genome shotgun (WGS) entry which is preliminary data.</text>
</comment>
<protein>
    <submittedName>
        <fullName evidence="3">Glycine/betaine ABC transporter</fullName>
    </submittedName>
</protein>